<feature type="region of interest" description="Disordered" evidence="1">
    <location>
        <begin position="1"/>
        <end position="109"/>
    </location>
</feature>
<sequence length="364" mass="37064">MSDQAAEQPSVEQGSLNFSASRPADAPGEPVTASAGEVGPAKDAAAPDAVVSEPVAAAPSMSEPSVSELTSSEAPKAEPVKAEPAKAEPSAQATQPEATSEKASHVTGKVLVMPRGDRAWTDHDIHVGAEEATAHGSVFGKRRIAAIAAMVTLAIAAGALGGAFATATFMHGGSEVAKAGSQTSLEASLSRIDSEVQALKTGLDHTSKLGMNQFNKTSDRLDKIERAQAEPAAKLAKLGEAVDKLRAAPAAAPAAAAATPAAASSAAKDTTGSIGPAFAQQQAAAQAPKIEAKPEAKSEVGRLPTLDDWVLRDVAYGGALIGSRRGTFEVYAGDMIPGLGRVDAIRRQDGRWVVVTSRGLIVAR</sequence>
<feature type="compositionally biased region" description="Low complexity" evidence="1">
    <location>
        <begin position="41"/>
        <end position="68"/>
    </location>
</feature>
<accession>A0A1M7U7S9</accession>
<evidence type="ECO:0000256" key="2">
    <source>
        <dbReference type="SAM" id="Phobius"/>
    </source>
</evidence>
<name>A0A1M7U7S9_9BRAD</name>
<reference evidence="4" key="1">
    <citation type="submission" date="2016-11" db="EMBL/GenBank/DDBJ databases">
        <authorList>
            <person name="Varghese N."/>
            <person name="Submissions S."/>
        </authorList>
    </citation>
    <scope>NUCLEOTIDE SEQUENCE [LARGE SCALE GENOMIC DNA]</scope>
    <source>
        <strain evidence="4">GAS401</strain>
    </source>
</reference>
<protein>
    <submittedName>
        <fullName evidence="3">Uncharacterized protein</fullName>
    </submittedName>
</protein>
<evidence type="ECO:0000313" key="4">
    <source>
        <dbReference type="Proteomes" id="UP000184096"/>
    </source>
</evidence>
<keyword evidence="2" id="KW-0472">Membrane</keyword>
<proteinExistence type="predicted"/>
<keyword evidence="2" id="KW-1133">Transmembrane helix</keyword>
<dbReference type="Proteomes" id="UP000184096">
    <property type="component" value="Chromosome I"/>
</dbReference>
<evidence type="ECO:0000256" key="1">
    <source>
        <dbReference type="SAM" id="MobiDB-lite"/>
    </source>
</evidence>
<keyword evidence="2" id="KW-0812">Transmembrane</keyword>
<feature type="compositionally biased region" description="Basic and acidic residues" evidence="1">
    <location>
        <begin position="75"/>
        <end position="86"/>
    </location>
</feature>
<gene>
    <name evidence="3" type="ORF">SAMN05444170_3876</name>
</gene>
<keyword evidence="4" id="KW-1185">Reference proteome</keyword>
<dbReference type="EMBL" id="LT670849">
    <property type="protein sequence ID" value="SHN79004.1"/>
    <property type="molecule type" value="Genomic_DNA"/>
</dbReference>
<feature type="transmembrane region" description="Helical" evidence="2">
    <location>
        <begin position="144"/>
        <end position="165"/>
    </location>
</feature>
<organism evidence="3 4">
    <name type="scientific">Bradyrhizobium erythrophlei</name>
    <dbReference type="NCBI Taxonomy" id="1437360"/>
    <lineage>
        <taxon>Bacteria</taxon>
        <taxon>Pseudomonadati</taxon>
        <taxon>Pseudomonadota</taxon>
        <taxon>Alphaproteobacteria</taxon>
        <taxon>Hyphomicrobiales</taxon>
        <taxon>Nitrobacteraceae</taxon>
        <taxon>Bradyrhizobium</taxon>
    </lineage>
</organism>
<dbReference type="RefSeq" id="WP_244552989.1">
    <property type="nucleotide sequence ID" value="NZ_LT670849.1"/>
</dbReference>
<dbReference type="AlphaFoldDB" id="A0A1M7U7S9"/>
<feature type="compositionally biased region" description="Polar residues" evidence="1">
    <location>
        <begin position="1"/>
        <end position="20"/>
    </location>
</feature>
<evidence type="ECO:0000313" key="3">
    <source>
        <dbReference type="EMBL" id="SHN79004.1"/>
    </source>
</evidence>